<dbReference type="EMBL" id="CP007650">
    <property type="protein sequence ID" value="AIR11912.1"/>
    <property type="molecule type" value="Genomic_DNA"/>
</dbReference>
<evidence type="ECO:0000313" key="1">
    <source>
        <dbReference type="EMBL" id="AIR11912.1"/>
    </source>
</evidence>
<gene>
    <name evidence="1" type="ORF">LSJ_5024c</name>
    <name evidence="2" type="ORF">PV940_09495</name>
</gene>
<dbReference type="RefSeq" id="WP_089144005.1">
    <property type="nucleotide sequence ID" value="NZ_CP007650.1"/>
</dbReference>
<organism evidence="1 3">
    <name type="scientific">Ligilactobacillus salivarius</name>
    <dbReference type="NCBI Taxonomy" id="1624"/>
    <lineage>
        <taxon>Bacteria</taxon>
        <taxon>Bacillati</taxon>
        <taxon>Bacillota</taxon>
        <taxon>Bacilli</taxon>
        <taxon>Lactobacillales</taxon>
        <taxon>Lactobacillaceae</taxon>
        <taxon>Ligilactobacillus</taxon>
    </lineage>
</organism>
<keyword evidence="1" id="KW-0614">Plasmid</keyword>
<reference evidence="1 3" key="1">
    <citation type="journal article" date="2014" name="BMC Genomics">
        <title>Unusual genome complexity in Lactobacillus salivarius JCM1046.</title>
        <authorList>
            <person name="Raftis E.J."/>
            <person name="Forde B.M."/>
            <person name="Claesson M.J."/>
            <person name="O'Toole P.W."/>
        </authorList>
    </citation>
    <scope>NUCLEOTIDE SEQUENCE [LARGE SCALE GENOMIC DNA]</scope>
    <source>
        <strain evidence="1 3">JCM1046</strain>
        <plasmid evidence="1 3">pCTN1046</plasmid>
    </source>
</reference>
<accession>A0A089RZU8</accession>
<name>A0A089RZU8_9LACO</name>
<dbReference type="AlphaFoldDB" id="A0A089RZU8"/>
<evidence type="ECO:0000313" key="2">
    <source>
        <dbReference type="EMBL" id="MDF4187242.1"/>
    </source>
</evidence>
<sequence>MSALAKLIAKFGYKKIMQLIGEGWTVNQIEKMFK</sequence>
<proteinExistence type="predicted"/>
<reference evidence="2" key="2">
    <citation type="submission" date="2023-02" db="EMBL/GenBank/DDBJ databases">
        <title>Draft Whole-Genome Sequences of competitive exclusion Lactobacillus salivarius strains for Poultry.</title>
        <authorList>
            <person name="Ma L.M."/>
            <person name="Lopez-Guerra N."/>
            <person name="Zhang G."/>
        </authorList>
    </citation>
    <scope>NUCLEOTIDE SEQUENCE</scope>
    <source>
        <strain evidence="2">Salm-9</strain>
    </source>
</reference>
<geneLocation type="plasmid" evidence="1 3">
    <name>pCTN1046</name>
</geneLocation>
<dbReference type="KEGG" id="lsj:LSJ_5024c"/>
<dbReference type="NCBIfam" id="NF033384">
    <property type="entry name" value="enterocin_MR10"/>
    <property type="match status" value="1"/>
</dbReference>
<protein>
    <submittedName>
        <fullName evidence="1">Bacteriocin-like protein</fullName>
    </submittedName>
    <submittedName>
        <fullName evidence="2">Enterocin L50 family leaderless bacteriocin</fullName>
    </submittedName>
</protein>
<dbReference type="Proteomes" id="UP001213566">
    <property type="component" value="Unassembled WGS sequence"/>
</dbReference>
<dbReference type="EMBL" id="JARKHV010000020">
    <property type="protein sequence ID" value="MDF4187242.1"/>
    <property type="molecule type" value="Genomic_DNA"/>
</dbReference>
<evidence type="ECO:0000313" key="3">
    <source>
        <dbReference type="Proteomes" id="UP000029488"/>
    </source>
</evidence>
<dbReference type="Gene3D" id="1.10.8.860">
    <property type="entry name" value="Enterocin 7a-like"/>
    <property type="match status" value="1"/>
</dbReference>
<dbReference type="Proteomes" id="UP000029488">
    <property type="component" value="Plasmid pCTN1046"/>
</dbReference>